<gene>
    <name evidence="1" type="ORF">NG743_03160</name>
</gene>
<reference evidence="1" key="1">
    <citation type="submission" date="2022-06" db="EMBL/GenBank/DDBJ databases">
        <title>Nostosin G and Spiroidesin B from the Cyanobacterium Dolichospermum sp. NIES-1697.</title>
        <authorList>
            <person name="Phan C.-S."/>
            <person name="Mehjabin J.J."/>
            <person name="Anas A.R.J."/>
            <person name="Hayasaka M."/>
            <person name="Onoki R."/>
            <person name="Wang J."/>
            <person name="Umezawa T."/>
            <person name="Washio K."/>
            <person name="Morikawa M."/>
            <person name="Okino T."/>
        </authorList>
    </citation>
    <scope>NUCLEOTIDE SEQUENCE</scope>
    <source>
        <strain evidence="1">NIES-1697</strain>
    </source>
</reference>
<accession>A0ABY5LYK2</accession>
<name>A0ABY5LYK2_9CYAN</name>
<organism evidence="1 2">
    <name type="scientific">Dolichospermum heterosporum TAC447</name>
    <dbReference type="NCBI Taxonomy" id="747523"/>
    <lineage>
        <taxon>Bacteria</taxon>
        <taxon>Bacillati</taxon>
        <taxon>Cyanobacteriota</taxon>
        <taxon>Cyanophyceae</taxon>
        <taxon>Nostocales</taxon>
        <taxon>Aphanizomenonaceae</taxon>
        <taxon>Dolichospermum</taxon>
        <taxon>Dolichospermum heterosporum</taxon>
    </lineage>
</organism>
<proteinExistence type="predicted"/>
<dbReference type="EMBL" id="CP099464">
    <property type="protein sequence ID" value="UUO16069.1"/>
    <property type="molecule type" value="Genomic_DNA"/>
</dbReference>
<keyword evidence="2" id="KW-1185">Reference proteome</keyword>
<sequence length="393" mass="44457">MKATIQDIDIIKSINPLEVAGYLRTQGWQQKSQINDIASIWTLEVGQGENVEILLPLNPDFRDFTTRMMEVLQNLEIVEHRSQLEIINNLKTPLAEIIQISVNHSAIINGSIPISQGIQLFESAKKLMWSAASSAVEPRPYFKGSFSEVTDYMQKLRLGHTKEGSYVLTIISPLQVDNYQSEDCFERKVTKTLFQALNIISLAPEQKLSERENVLDKAIEEGVSANLCDALSRMINTATEPNLSFNLTGSKIIERTSNFPLEIKLNKQILPVITEVKNKLKSRTANLGRNKKITQQDTLILPLSSQKLLFRSAITGLVIKLEWFGGDEKAKVIVITMIENREEEVVIEVNRQDYLIAIQANLDQLPIICNGSLIEENEQLIVREVQKFSILRK</sequence>
<evidence type="ECO:0000313" key="2">
    <source>
        <dbReference type="Proteomes" id="UP001057561"/>
    </source>
</evidence>
<dbReference type="RefSeq" id="WP_027404898.1">
    <property type="nucleotide sequence ID" value="NZ_CP099464.1"/>
</dbReference>
<dbReference type="Proteomes" id="UP001057561">
    <property type="component" value="Chromosome"/>
</dbReference>
<evidence type="ECO:0000313" key="1">
    <source>
        <dbReference type="EMBL" id="UUO16069.1"/>
    </source>
</evidence>
<protein>
    <submittedName>
        <fullName evidence="1">Uncharacterized protein</fullName>
    </submittedName>
</protein>